<keyword evidence="4" id="KW-0808">Transferase</keyword>
<feature type="domain" description="C2H2-type" evidence="15">
    <location>
        <begin position="880"/>
        <end position="907"/>
    </location>
</feature>
<feature type="domain" description="C2H2-type" evidence="15">
    <location>
        <begin position="852"/>
        <end position="879"/>
    </location>
</feature>
<keyword evidence="12" id="KW-0804">Transcription</keyword>
<evidence type="ECO:0000313" key="18">
    <source>
        <dbReference type="Proteomes" id="UP000828390"/>
    </source>
</evidence>
<dbReference type="FunFam" id="3.30.160.60:FF:000446">
    <property type="entry name" value="Zinc finger protein"/>
    <property type="match status" value="2"/>
</dbReference>
<dbReference type="PANTHER" id="PTHR24388:SF54">
    <property type="entry name" value="PROTEIN ESCARGOT"/>
    <property type="match status" value="1"/>
</dbReference>
<feature type="domain" description="C2H2-type" evidence="15">
    <location>
        <begin position="796"/>
        <end position="823"/>
    </location>
</feature>
<dbReference type="InterPro" id="IPR050527">
    <property type="entry name" value="Snail/Krueppel_Znf"/>
</dbReference>
<evidence type="ECO:0000259" key="16">
    <source>
        <dbReference type="PROSITE" id="PS50280"/>
    </source>
</evidence>
<keyword evidence="18" id="KW-1185">Reference proteome</keyword>
<evidence type="ECO:0000256" key="7">
    <source>
        <dbReference type="ARBA" id="ARBA00022737"/>
    </source>
</evidence>
<evidence type="ECO:0000256" key="14">
    <source>
        <dbReference type="PROSITE-ProRule" id="PRU00042"/>
    </source>
</evidence>
<comment type="subcellular location">
    <subcellularLocation>
        <location evidence="1">Nucleus</location>
    </subcellularLocation>
</comment>
<keyword evidence="11" id="KW-0238">DNA-binding</keyword>
<dbReference type="GO" id="GO:0005634">
    <property type="term" value="C:nucleus"/>
    <property type="evidence" value="ECO:0007669"/>
    <property type="project" value="UniProtKB-SubCell"/>
</dbReference>
<sequence>MTSTQKSPLLEASKKYKRRKQDTEYNLMGSETIYTAIIKEFDSTTQTDVNSISTRVGAETFNSDDFNSVCVKVEADEWCNVAACFYSGCVEYEQVQGEEICQETEIFYGRGKREDVYIPCPGKTLQVGTKKEPVLDEKQDAGDKFPVEHKLRILNALPLSQFGSQEVFLEFEHDQFMPSVQHSSSDLTPVIHLALKTEANTSSTSPVQVLPMNVSSTITCGLVTAASSKSTDAWGKKECCDISIIKEVPPHQPIGLSSDVAYNMDRIASILPVNDLDVTMPLISYDSKSNLSHKISESQSNKVPLSMSSKIEEVAMTSEEVNSNLVNESGDFSSDDFEEIFIDGDCSSDDFEEIFIERNKGESKSYPLTLSAPTRVCGEGSSRGFVKTRGTERENAAKTTVPLFWKPAKRKLDKHGDLVSNKSVKKAKTPEKNNSEDCLQERNQASCTNLEPPDDDHFLYCVECNKEFEGDCAVHGPYNYIQDKEVPEGDPHRADHTLPDDLAIKTSTIFGAGLGVFTKVGLESRIMFGPYEGDIIAENNKSGYCWQIYKEGKTSHFVDAQDKSTSNWMRYVNCAMKEADQNLVAFQYKGGIYYCTFKPVSSGEELLVWYGDECARELVLNREDGFIREKNLHSRLKYANGEEIFQCVYCKIAFTTAVLFVRHLMRMHGGDQLRSKDLQVLDQWRLENDDQYLISYSKLINRTSNEKHLNSISNVTHNKSDFSQSFCDEQLTSVILHKNNNVEVSTYTSKISNGMKTFKRIPTGKRLYKCDVRGYASYNKCNFKRHMGIHTSERVYKCEVCGNSFTQSSALNTHMRIHKGEKLFKCEVCGNSFTQSGHLKRHMMTHTGEKLYKCEVCGNSFTQRSVLNSHMRIHTGEKPYKCQVCCYECIQSSTLKTHMTIHIGEKLFKCGVCGYACNRRDRLKRHMRIHTGEKPYRCEVCGYECIQSGALKTHMAMHTGEKLFKSEVCGYVCNLRGHLKTHMRVHTGEKLYKCGVCSYAFNQNGTLKTHMRIHTGEKPYNCEVCGHSFTQSSALNTHMRIHTGEKLFKCEVCGNSFTRSDTLKTHMRIHTGERRYKCEVCGYGFSQKASLNRHMKIHTGVGVHV</sequence>
<keyword evidence="8 14" id="KW-0863">Zinc-finger</keyword>
<feature type="domain" description="C2H2-type" evidence="15">
    <location>
        <begin position="1048"/>
        <end position="1075"/>
    </location>
</feature>
<reference evidence="17" key="1">
    <citation type="journal article" date="2019" name="bioRxiv">
        <title>The Genome of the Zebra Mussel, Dreissena polymorpha: A Resource for Invasive Species Research.</title>
        <authorList>
            <person name="McCartney M.A."/>
            <person name="Auch B."/>
            <person name="Kono T."/>
            <person name="Mallez S."/>
            <person name="Zhang Y."/>
            <person name="Obille A."/>
            <person name="Becker A."/>
            <person name="Abrahante J.E."/>
            <person name="Garbe J."/>
            <person name="Badalamenti J.P."/>
            <person name="Herman A."/>
            <person name="Mangelson H."/>
            <person name="Liachko I."/>
            <person name="Sullivan S."/>
            <person name="Sone E.D."/>
            <person name="Koren S."/>
            <person name="Silverstein K.A.T."/>
            <person name="Beckman K.B."/>
            <person name="Gohl D.M."/>
        </authorList>
    </citation>
    <scope>NUCLEOTIDE SEQUENCE</scope>
    <source>
        <strain evidence="17">Duluth1</strain>
        <tissue evidence="17">Whole animal</tissue>
    </source>
</reference>
<accession>A0A9D4FIY8</accession>
<protein>
    <submittedName>
        <fullName evidence="17">Uncharacterized protein</fullName>
    </submittedName>
</protein>
<evidence type="ECO:0000256" key="8">
    <source>
        <dbReference type="ARBA" id="ARBA00022771"/>
    </source>
</evidence>
<dbReference type="PROSITE" id="PS50280">
    <property type="entry name" value="SET"/>
    <property type="match status" value="1"/>
</dbReference>
<dbReference type="Gene3D" id="3.30.160.60">
    <property type="entry name" value="Classic Zinc Finger"/>
    <property type="match status" value="12"/>
</dbReference>
<dbReference type="InterPro" id="IPR013087">
    <property type="entry name" value="Znf_C2H2_type"/>
</dbReference>
<dbReference type="SMART" id="SM00317">
    <property type="entry name" value="SET"/>
    <property type="match status" value="1"/>
</dbReference>
<dbReference type="Gene3D" id="2.170.270.10">
    <property type="entry name" value="SET domain"/>
    <property type="match status" value="1"/>
</dbReference>
<dbReference type="FunFam" id="3.30.160.60:FF:001485">
    <property type="entry name" value="Krueppel-related zinc finger protein"/>
    <property type="match status" value="1"/>
</dbReference>
<dbReference type="GO" id="GO:0045595">
    <property type="term" value="P:regulation of cell differentiation"/>
    <property type="evidence" value="ECO:0007669"/>
    <property type="project" value="UniProtKB-ARBA"/>
</dbReference>
<keyword evidence="3" id="KW-0489">Methyltransferase</keyword>
<evidence type="ECO:0000256" key="3">
    <source>
        <dbReference type="ARBA" id="ARBA00022603"/>
    </source>
</evidence>
<keyword evidence="5" id="KW-0949">S-adenosyl-L-methionine</keyword>
<evidence type="ECO:0000256" key="13">
    <source>
        <dbReference type="ARBA" id="ARBA00023242"/>
    </source>
</evidence>
<keyword evidence="7" id="KW-0677">Repeat</keyword>
<dbReference type="InterPro" id="IPR044417">
    <property type="entry name" value="PRDM7_9_PR-SET"/>
</dbReference>
<dbReference type="FunFam" id="3.30.160.60:FF:000624">
    <property type="entry name" value="zinc finger protein 697"/>
    <property type="match status" value="1"/>
</dbReference>
<dbReference type="GO" id="GO:0008270">
    <property type="term" value="F:zinc ion binding"/>
    <property type="evidence" value="ECO:0007669"/>
    <property type="project" value="UniProtKB-KW"/>
</dbReference>
<evidence type="ECO:0000256" key="9">
    <source>
        <dbReference type="ARBA" id="ARBA00022833"/>
    </source>
</evidence>
<evidence type="ECO:0000256" key="11">
    <source>
        <dbReference type="ARBA" id="ARBA00023125"/>
    </source>
</evidence>
<reference evidence="17" key="2">
    <citation type="submission" date="2020-11" db="EMBL/GenBank/DDBJ databases">
        <authorList>
            <person name="McCartney M.A."/>
            <person name="Auch B."/>
            <person name="Kono T."/>
            <person name="Mallez S."/>
            <person name="Becker A."/>
            <person name="Gohl D.M."/>
            <person name="Silverstein K.A.T."/>
            <person name="Koren S."/>
            <person name="Bechman K.B."/>
            <person name="Herman A."/>
            <person name="Abrahante J.E."/>
            <person name="Garbe J."/>
        </authorList>
    </citation>
    <scope>NUCLEOTIDE SEQUENCE</scope>
    <source>
        <strain evidence="17">Duluth1</strain>
        <tissue evidence="17">Whole animal</tissue>
    </source>
</reference>
<feature type="domain" description="C2H2-type" evidence="15">
    <location>
        <begin position="964"/>
        <end position="991"/>
    </location>
</feature>
<dbReference type="GO" id="GO:0042054">
    <property type="term" value="F:histone methyltransferase activity"/>
    <property type="evidence" value="ECO:0007669"/>
    <property type="project" value="InterPro"/>
</dbReference>
<dbReference type="GO" id="GO:0000981">
    <property type="term" value="F:DNA-binding transcription factor activity, RNA polymerase II-specific"/>
    <property type="evidence" value="ECO:0007669"/>
    <property type="project" value="TreeGrafter"/>
</dbReference>
<evidence type="ECO:0000256" key="2">
    <source>
        <dbReference type="ARBA" id="ARBA00006991"/>
    </source>
</evidence>
<dbReference type="Pfam" id="PF21549">
    <property type="entry name" value="PRDM2_PR"/>
    <property type="match status" value="1"/>
</dbReference>
<dbReference type="FunFam" id="3.30.160.60:FF:000912">
    <property type="entry name" value="Zinc finger protein 660"/>
    <property type="match status" value="1"/>
</dbReference>
<feature type="domain" description="C2H2-type" evidence="15">
    <location>
        <begin position="908"/>
        <end position="935"/>
    </location>
</feature>
<dbReference type="InterPro" id="IPR001214">
    <property type="entry name" value="SET_dom"/>
</dbReference>
<dbReference type="FunFam" id="3.30.160.60:FF:000604">
    <property type="entry name" value="Histone H4 transcription factor-like Protein"/>
    <property type="match status" value="1"/>
</dbReference>
<evidence type="ECO:0000256" key="1">
    <source>
        <dbReference type="ARBA" id="ARBA00004123"/>
    </source>
</evidence>
<dbReference type="GO" id="GO:0032259">
    <property type="term" value="P:methylation"/>
    <property type="evidence" value="ECO:0007669"/>
    <property type="project" value="UniProtKB-KW"/>
</dbReference>
<feature type="domain" description="C2H2-type" evidence="15">
    <location>
        <begin position="992"/>
        <end position="1019"/>
    </location>
</feature>
<dbReference type="FunFam" id="3.30.160.60:FF:000875">
    <property type="entry name" value="zinc finger protein 236 isoform X7"/>
    <property type="match status" value="2"/>
</dbReference>
<name>A0A9D4FIY8_DREPO</name>
<feature type="domain" description="C2H2-type" evidence="15">
    <location>
        <begin position="936"/>
        <end position="963"/>
    </location>
</feature>
<dbReference type="Pfam" id="PF23611">
    <property type="entry name" value="zf-C2H2_16"/>
    <property type="match status" value="1"/>
</dbReference>
<evidence type="ECO:0000256" key="12">
    <source>
        <dbReference type="ARBA" id="ARBA00023163"/>
    </source>
</evidence>
<dbReference type="FunFam" id="3.30.160.60:FF:000123">
    <property type="entry name" value="transcriptional repressor CTCF isoform X1"/>
    <property type="match status" value="1"/>
</dbReference>
<gene>
    <name evidence="17" type="ORF">DPMN_152124</name>
</gene>
<proteinExistence type="inferred from homology"/>
<dbReference type="AlphaFoldDB" id="A0A9D4FIY8"/>
<dbReference type="FunFam" id="3.30.160.60:FF:003287">
    <property type="entry name" value="Zgc:113343"/>
    <property type="match status" value="1"/>
</dbReference>
<feature type="domain" description="SET" evidence="16">
    <location>
        <begin position="500"/>
        <end position="611"/>
    </location>
</feature>
<dbReference type="Proteomes" id="UP000828390">
    <property type="component" value="Unassembled WGS sequence"/>
</dbReference>
<dbReference type="InterPro" id="IPR056438">
    <property type="entry name" value="Znf-C2H2_CTCF"/>
</dbReference>
<evidence type="ECO:0000313" key="17">
    <source>
        <dbReference type="EMBL" id="KAH3798524.1"/>
    </source>
</evidence>
<dbReference type="FunFam" id="3.30.160.60:FF:003288">
    <property type="entry name" value="Uncharacterized protein"/>
    <property type="match status" value="1"/>
</dbReference>
<dbReference type="SUPFAM" id="SSF57667">
    <property type="entry name" value="beta-beta-alpha zinc fingers"/>
    <property type="match status" value="7"/>
</dbReference>
<organism evidence="17 18">
    <name type="scientific">Dreissena polymorpha</name>
    <name type="common">Zebra mussel</name>
    <name type="synonym">Mytilus polymorpha</name>
    <dbReference type="NCBI Taxonomy" id="45954"/>
    <lineage>
        <taxon>Eukaryota</taxon>
        <taxon>Metazoa</taxon>
        <taxon>Spiralia</taxon>
        <taxon>Lophotrochozoa</taxon>
        <taxon>Mollusca</taxon>
        <taxon>Bivalvia</taxon>
        <taxon>Autobranchia</taxon>
        <taxon>Heteroconchia</taxon>
        <taxon>Euheterodonta</taxon>
        <taxon>Imparidentia</taxon>
        <taxon>Neoheterodontei</taxon>
        <taxon>Myida</taxon>
        <taxon>Dreissenoidea</taxon>
        <taxon>Dreissenidae</taxon>
        <taxon>Dreissena</taxon>
    </lineage>
</organism>
<dbReference type="CDD" id="cd19193">
    <property type="entry name" value="PR-SET_PRDM7_9"/>
    <property type="match status" value="1"/>
</dbReference>
<dbReference type="GO" id="GO:0000978">
    <property type="term" value="F:RNA polymerase II cis-regulatory region sequence-specific DNA binding"/>
    <property type="evidence" value="ECO:0007669"/>
    <property type="project" value="TreeGrafter"/>
</dbReference>
<dbReference type="EMBL" id="JAIWYP010000007">
    <property type="protein sequence ID" value="KAH3798524.1"/>
    <property type="molecule type" value="Genomic_DNA"/>
</dbReference>
<dbReference type="InterPro" id="IPR036236">
    <property type="entry name" value="Znf_C2H2_sf"/>
</dbReference>
<dbReference type="PROSITE" id="PS50157">
    <property type="entry name" value="ZINC_FINGER_C2H2_2"/>
    <property type="match status" value="12"/>
</dbReference>
<keyword evidence="10" id="KW-0805">Transcription regulation</keyword>
<keyword evidence="9" id="KW-0862">Zinc</keyword>
<feature type="domain" description="C2H2-type" evidence="15">
    <location>
        <begin position="1020"/>
        <end position="1047"/>
    </location>
</feature>
<feature type="domain" description="C2H2-type" evidence="15">
    <location>
        <begin position="645"/>
        <end position="673"/>
    </location>
</feature>
<feature type="domain" description="C2H2-type" evidence="15">
    <location>
        <begin position="1076"/>
        <end position="1100"/>
    </location>
</feature>
<evidence type="ECO:0000259" key="15">
    <source>
        <dbReference type="PROSITE" id="PS50157"/>
    </source>
</evidence>
<dbReference type="SUPFAM" id="SSF82199">
    <property type="entry name" value="SET domain"/>
    <property type="match status" value="1"/>
</dbReference>
<dbReference type="SMART" id="SM00355">
    <property type="entry name" value="ZnF_C2H2"/>
    <property type="match status" value="13"/>
</dbReference>
<feature type="domain" description="C2H2-type" evidence="15">
    <location>
        <begin position="824"/>
        <end position="851"/>
    </location>
</feature>
<keyword evidence="13" id="KW-0539">Nucleus</keyword>
<dbReference type="GO" id="GO:0000122">
    <property type="term" value="P:negative regulation of transcription by RNA polymerase II"/>
    <property type="evidence" value="ECO:0007669"/>
    <property type="project" value="UniProtKB-ARBA"/>
</dbReference>
<dbReference type="Pfam" id="PF00096">
    <property type="entry name" value="zf-C2H2"/>
    <property type="match status" value="8"/>
</dbReference>
<evidence type="ECO:0000256" key="6">
    <source>
        <dbReference type="ARBA" id="ARBA00022723"/>
    </source>
</evidence>
<evidence type="ECO:0000256" key="4">
    <source>
        <dbReference type="ARBA" id="ARBA00022679"/>
    </source>
</evidence>
<dbReference type="InterPro" id="IPR046341">
    <property type="entry name" value="SET_dom_sf"/>
</dbReference>
<keyword evidence="6" id="KW-0479">Metal-binding</keyword>
<comment type="caution">
    <text evidence="17">The sequence shown here is derived from an EMBL/GenBank/DDBJ whole genome shotgun (WGS) entry which is preliminary data.</text>
</comment>
<dbReference type="PROSITE" id="PS00028">
    <property type="entry name" value="ZINC_FINGER_C2H2_1"/>
    <property type="match status" value="11"/>
</dbReference>
<evidence type="ECO:0000256" key="5">
    <source>
        <dbReference type="ARBA" id="ARBA00022691"/>
    </source>
</evidence>
<evidence type="ECO:0000256" key="10">
    <source>
        <dbReference type="ARBA" id="ARBA00023015"/>
    </source>
</evidence>
<dbReference type="FunFam" id="3.30.160.60:FF:002452">
    <property type="entry name" value="zinc finger protein 142 isoform X4"/>
    <property type="match status" value="1"/>
</dbReference>
<comment type="similarity">
    <text evidence="2">Belongs to the krueppel C2H2-type zinc-finger protein family.</text>
</comment>
<dbReference type="PANTHER" id="PTHR24388">
    <property type="entry name" value="ZINC FINGER PROTEIN"/>
    <property type="match status" value="1"/>
</dbReference>